<evidence type="ECO:0000256" key="1">
    <source>
        <dbReference type="SAM" id="MobiDB-lite"/>
    </source>
</evidence>
<feature type="region of interest" description="Disordered" evidence="1">
    <location>
        <begin position="1"/>
        <end position="47"/>
    </location>
</feature>
<dbReference type="EMBL" id="JACOPP010000038">
    <property type="protein sequence ID" value="MBC5735139.1"/>
    <property type="molecule type" value="Genomic_DNA"/>
</dbReference>
<feature type="region of interest" description="Disordered" evidence="1">
    <location>
        <begin position="138"/>
        <end position="163"/>
    </location>
</feature>
<proteinExistence type="predicted"/>
<dbReference type="RefSeq" id="WP_186908927.1">
    <property type="nucleotide sequence ID" value="NZ_JACOPP010000038.1"/>
</dbReference>
<feature type="compositionally biased region" description="Polar residues" evidence="1">
    <location>
        <begin position="140"/>
        <end position="163"/>
    </location>
</feature>
<feature type="compositionally biased region" description="Low complexity" evidence="1">
    <location>
        <begin position="16"/>
        <end position="27"/>
    </location>
</feature>
<organism evidence="2 3">
    <name type="scientific">Lawsonibacter hominis</name>
    <dbReference type="NCBI Taxonomy" id="2763053"/>
    <lineage>
        <taxon>Bacteria</taxon>
        <taxon>Bacillati</taxon>
        <taxon>Bacillota</taxon>
        <taxon>Clostridia</taxon>
        <taxon>Eubacteriales</taxon>
        <taxon>Oscillospiraceae</taxon>
        <taxon>Lawsonibacter</taxon>
    </lineage>
</organism>
<comment type="caution">
    <text evidence="2">The sequence shown here is derived from an EMBL/GenBank/DDBJ whole genome shotgun (WGS) entry which is preliminary data.</text>
</comment>
<accession>A0A8J6MBH8</accession>
<evidence type="ECO:0000313" key="3">
    <source>
        <dbReference type="Proteomes" id="UP000661435"/>
    </source>
</evidence>
<keyword evidence="3" id="KW-1185">Reference proteome</keyword>
<evidence type="ECO:0000313" key="2">
    <source>
        <dbReference type="EMBL" id="MBC5735139.1"/>
    </source>
</evidence>
<feature type="compositionally biased region" description="Basic and acidic residues" evidence="1">
    <location>
        <begin position="28"/>
        <end position="39"/>
    </location>
</feature>
<sequence length="809" mass="86024">MAIVYGDYPLKKKTNSSTVSGSGSQSSYDRRNGTADERYTPTAAPSKTIDDYKKDYAAAAARGDAAGMKAANDGANAIRTAQGQAAQVASNDIARVQSGGTSGMVSNPGRYDDGGYSGSRPVQKPAYPTPLKPDIGISKPGQTPQLTPLSVGTSGVPSYTQAGTDSYGKTIADYSRDYNDAKARGDAAGMQLANDRANAIRRAAGQQEQYATEDINRVAGGQYQQYYANNDLRGVGNLYLGTMATNERNLDAAEAAGNTIRLEDYLPNIVQLARNTGMDVGVAIDMFVNNIRNGRAVDGGDVGVDYAALQKQYNNMGAFNMNTEVNRFIREYKNNGLLYDPESALYGQSYGVGLNAGTGVTRDPVTGQLVPNPTGTAGQTVPFTGAGNGQSAALPTTVGTGTGGTAGSLSGYGINDYSDYIEAMNRYQQEAALAELRAAYEKNLAGLDRTQASIAPQYASARNQAAAQAAIQQQAFNEYAAANGLNTGVGGQAQLAFGNALQNDLSGINTAEANSMADLELQRSQAEIDYNNAIAQAQAEGNYQLVQQLYQEKVRVDEAYREMIVWQAEQDLARQQMAIRQNQWQQSFDASQNQYAQEQALQTAATLAQIGDFSGYKALGYSDDQIAAMTAYYQQSRTASEPVLSYSQMVSAIEAGNITPNVMQAYEYYMGTPWTNGTAALYQKSTGKSSRGGGGGSGTSMTLTTAKAMAEAKQFTDEVVDTFHKAGYNDAYLTVTYGYDPDKGQPDAQETGSSSGYYNLVANLSRLEDSSNASSVPSKAKALIQSALNAGSITEDDARKLLRQYGYAV</sequence>
<reference evidence="2" key="1">
    <citation type="submission" date="2020-08" db="EMBL/GenBank/DDBJ databases">
        <title>Genome public.</title>
        <authorList>
            <person name="Liu C."/>
            <person name="Sun Q."/>
        </authorList>
    </citation>
    <scope>NUCLEOTIDE SEQUENCE</scope>
    <source>
        <strain evidence="2">NSJ-51</strain>
    </source>
</reference>
<dbReference type="Proteomes" id="UP000661435">
    <property type="component" value="Unassembled WGS sequence"/>
</dbReference>
<protein>
    <submittedName>
        <fullName evidence="2">Uncharacterized protein</fullName>
    </submittedName>
</protein>
<name>A0A8J6MBH8_9FIRM</name>
<gene>
    <name evidence="2" type="ORF">H8S57_15620</name>
</gene>
<dbReference type="AlphaFoldDB" id="A0A8J6MBH8"/>
<feature type="region of interest" description="Disordered" evidence="1">
    <location>
        <begin position="97"/>
        <end position="122"/>
    </location>
</feature>